<feature type="signal peptide" evidence="1">
    <location>
        <begin position="1"/>
        <end position="23"/>
    </location>
</feature>
<organism evidence="2 3">
    <name type="scientific">Nicotiana attenuata</name>
    <name type="common">Coyote tobacco</name>
    <dbReference type="NCBI Taxonomy" id="49451"/>
    <lineage>
        <taxon>Eukaryota</taxon>
        <taxon>Viridiplantae</taxon>
        <taxon>Streptophyta</taxon>
        <taxon>Embryophyta</taxon>
        <taxon>Tracheophyta</taxon>
        <taxon>Spermatophyta</taxon>
        <taxon>Magnoliopsida</taxon>
        <taxon>eudicotyledons</taxon>
        <taxon>Gunneridae</taxon>
        <taxon>Pentapetalae</taxon>
        <taxon>asterids</taxon>
        <taxon>lamiids</taxon>
        <taxon>Solanales</taxon>
        <taxon>Solanaceae</taxon>
        <taxon>Nicotianoideae</taxon>
        <taxon>Nicotianeae</taxon>
        <taxon>Nicotiana</taxon>
    </lineage>
</organism>
<dbReference type="AlphaFoldDB" id="A0A314LDE0"/>
<accession>A0A314LDE0</accession>
<gene>
    <name evidence="2" type="ORF">A4A49_28139</name>
</gene>
<name>A0A314LDE0_NICAT</name>
<keyword evidence="1" id="KW-0732">Signal</keyword>
<evidence type="ECO:0000313" key="2">
    <source>
        <dbReference type="EMBL" id="OIT39573.1"/>
    </source>
</evidence>
<dbReference type="Proteomes" id="UP000187609">
    <property type="component" value="Unassembled WGS sequence"/>
</dbReference>
<dbReference type="Gramene" id="OIT39573">
    <property type="protein sequence ID" value="OIT39573"/>
    <property type="gene ID" value="A4A49_28139"/>
</dbReference>
<feature type="chain" id="PRO_5016356380" evidence="1">
    <location>
        <begin position="24"/>
        <end position="159"/>
    </location>
</feature>
<comment type="caution">
    <text evidence="2">The sequence shown here is derived from an EMBL/GenBank/DDBJ whole genome shotgun (WGS) entry which is preliminary data.</text>
</comment>
<reference evidence="2" key="1">
    <citation type="submission" date="2016-11" db="EMBL/GenBank/DDBJ databases">
        <title>The genome of Nicotiana attenuata.</title>
        <authorList>
            <person name="Xu S."/>
            <person name="Brockmoeller T."/>
            <person name="Gaquerel E."/>
            <person name="Navarro A."/>
            <person name="Kuhl H."/>
            <person name="Gase K."/>
            <person name="Ling Z."/>
            <person name="Zhou W."/>
            <person name="Kreitzer C."/>
            <person name="Stanke M."/>
            <person name="Tang H."/>
            <person name="Lyons E."/>
            <person name="Pandey P."/>
            <person name="Pandey S.P."/>
            <person name="Timmermann B."/>
            <person name="Baldwin I.T."/>
        </authorList>
    </citation>
    <scope>NUCLEOTIDE SEQUENCE [LARGE SCALE GENOMIC DNA]</scope>
    <source>
        <strain evidence="2">UT</strain>
    </source>
</reference>
<protein>
    <submittedName>
        <fullName evidence="2">Uncharacterized protein</fullName>
    </submittedName>
</protein>
<evidence type="ECO:0000256" key="1">
    <source>
        <dbReference type="SAM" id="SignalP"/>
    </source>
</evidence>
<proteinExistence type="predicted"/>
<evidence type="ECO:0000313" key="3">
    <source>
        <dbReference type="Proteomes" id="UP000187609"/>
    </source>
</evidence>
<dbReference type="EMBL" id="MJEQ01000093">
    <property type="protein sequence ID" value="OIT39573.1"/>
    <property type="molecule type" value="Genomic_DNA"/>
</dbReference>
<sequence>MATYSISLTTFLTLALIIVPNYGHSRSLIQIEDYSPPRASHCLSNKGEELKESEEFYVCPPHGHHNDFSAPKQGVEINDYPPTRPVHGLGIDHGVAKQGAEINDYPPTRPVHGLGIDHGVAKQGAEINDYPPTRPMHDLAIDYDVTKQGIEINDAPTQG</sequence>
<keyword evidence="3" id="KW-1185">Reference proteome</keyword>